<feature type="chain" id="PRO_5044335060" evidence="2">
    <location>
        <begin position="23"/>
        <end position="535"/>
    </location>
</feature>
<dbReference type="NCBIfam" id="TIGR00426">
    <property type="entry name" value="competence protein ComEA helix-hairpin-helix repeat region"/>
    <property type="match status" value="1"/>
</dbReference>
<dbReference type="InterPro" id="IPR001119">
    <property type="entry name" value="SLH_dom"/>
</dbReference>
<dbReference type="InterPro" id="IPR004509">
    <property type="entry name" value="Competence_ComEA_HhH"/>
</dbReference>
<dbReference type="CDD" id="cd07731">
    <property type="entry name" value="ComA-like_MBL-fold"/>
    <property type="match status" value="1"/>
</dbReference>
<gene>
    <name evidence="4" type="ORF">AB3N04_06470</name>
</gene>
<evidence type="ECO:0000259" key="3">
    <source>
        <dbReference type="PROSITE" id="PS51272"/>
    </source>
</evidence>
<keyword evidence="1 2" id="KW-0732">Signal</keyword>
<dbReference type="Pfam" id="PF12836">
    <property type="entry name" value="HHH_3"/>
    <property type="match status" value="1"/>
</dbReference>
<dbReference type="InterPro" id="IPR001279">
    <property type="entry name" value="Metallo-B-lactamas"/>
</dbReference>
<dbReference type="EMBL" id="CP162551">
    <property type="protein sequence ID" value="XDI37956.1"/>
    <property type="molecule type" value="Genomic_DNA"/>
</dbReference>
<dbReference type="PROSITE" id="PS51272">
    <property type="entry name" value="SLH"/>
    <property type="match status" value="3"/>
</dbReference>
<dbReference type="GO" id="GO:0003677">
    <property type="term" value="F:DNA binding"/>
    <property type="evidence" value="ECO:0007669"/>
    <property type="project" value="InterPro"/>
</dbReference>
<proteinExistence type="predicted"/>
<dbReference type="Gene3D" id="1.10.150.320">
    <property type="entry name" value="Photosystem II 12 kDa extrinsic protein"/>
    <property type="match status" value="1"/>
</dbReference>
<dbReference type="SMART" id="SM00278">
    <property type="entry name" value="HhH1"/>
    <property type="match status" value="2"/>
</dbReference>
<dbReference type="SMART" id="SM00849">
    <property type="entry name" value="Lactamase_B"/>
    <property type="match status" value="1"/>
</dbReference>
<evidence type="ECO:0000313" key="4">
    <source>
        <dbReference type="EMBL" id="XDI37956.1"/>
    </source>
</evidence>
<feature type="domain" description="SLH" evidence="3">
    <location>
        <begin position="23"/>
        <end position="86"/>
    </location>
</feature>
<dbReference type="Pfam" id="PF00753">
    <property type="entry name" value="Lactamase_B"/>
    <property type="match status" value="1"/>
</dbReference>
<feature type="domain" description="SLH" evidence="3">
    <location>
        <begin position="87"/>
        <end position="141"/>
    </location>
</feature>
<dbReference type="AlphaFoldDB" id="A0AB39BXB6"/>
<dbReference type="SUPFAM" id="SSF47781">
    <property type="entry name" value="RuvA domain 2-like"/>
    <property type="match status" value="1"/>
</dbReference>
<feature type="domain" description="SLH" evidence="3">
    <location>
        <begin position="142"/>
        <end position="206"/>
    </location>
</feature>
<dbReference type="PANTHER" id="PTHR30619:SF7">
    <property type="entry name" value="BETA-LACTAMASE DOMAIN PROTEIN"/>
    <property type="match status" value="1"/>
</dbReference>
<organism evidence="4">
    <name type="scientific">Alkalihalophilus sp. As8PL</name>
    <dbReference type="NCBI Taxonomy" id="3237103"/>
    <lineage>
        <taxon>Bacteria</taxon>
        <taxon>Bacillati</taxon>
        <taxon>Bacillota</taxon>
        <taxon>Bacilli</taxon>
        <taxon>Bacillales</taxon>
        <taxon>Bacillaceae</taxon>
        <taxon>Alkalihalophilus</taxon>
    </lineage>
</organism>
<dbReference type="InterPro" id="IPR003583">
    <property type="entry name" value="Hlx-hairpin-Hlx_DNA-bd_motif"/>
</dbReference>
<name>A0AB39BXB6_9BACI</name>
<reference evidence="4" key="1">
    <citation type="submission" date="2024-07" db="EMBL/GenBank/DDBJ databases">
        <title>Identification and characteristics of an arsenic-resistant bacterial isolate, which belongs to a novel species.</title>
        <authorList>
            <person name="Juszczyk A."/>
            <person name="Kowalczyk A."/>
            <person name="Was K."/>
            <person name="Kosowicz W."/>
            <person name="Budzyn A."/>
            <person name="Latowski D."/>
        </authorList>
    </citation>
    <scope>NUCLEOTIDE SEQUENCE</scope>
    <source>
        <strain evidence="4">As8PL</strain>
    </source>
</reference>
<dbReference type="InterPro" id="IPR036866">
    <property type="entry name" value="RibonucZ/Hydroxyglut_hydro"/>
</dbReference>
<evidence type="ECO:0000256" key="2">
    <source>
        <dbReference type="SAM" id="SignalP"/>
    </source>
</evidence>
<sequence>MRFISFVLPLLLVLSFSTNSVAANHPFSDVRDDFWAKDEINYLYQNGIIKGYEDGTFRPNHTVTRAQAAIMIAGALELDLENRPAPPFVDIPEDNLDYDVIAALADEGIITGRDGEFMPNAPLNRGQMAVIFERAFQLEGHSDQDFSDIREDHVFYDEIQALAANNIAKGYAEDNTYRPNDSMSRAQFSAFLARVLDDSFQPVNGELEIHHLNVGQGDSTLILTPNGKTILIDAGTQSAGQKVVNYLKQAGVSSIDKLIITHAHADHIGGAVEVMRNFDVSLVLDNGIPHTSQTYLNYLTYIDDHDIPFEVAAIGDSINLDPALTIQIVNSGIPGDLLNDASVALHLTHNEFTYLITGDAEEKAEHRIVEQFQVESDVLRVGHHGSRTSTTPYFIKNVLPKVAIVSYGEGNRYGHPHPEVLELLTAVGVERIYGTAGGDVVLVSNGEDFEVLGGNLIRDNTSNPPPEDGVMYPININTADLETLQHITGVGPTIAQRIIDYRTTHGSFTSIEEIKNVSGIGDVSFERMKDEITVG</sequence>
<dbReference type="Gene3D" id="3.60.15.10">
    <property type="entry name" value="Ribonuclease Z/Hydroxyacylglutathione hydrolase-like"/>
    <property type="match status" value="1"/>
</dbReference>
<dbReference type="RefSeq" id="WP_368505282.1">
    <property type="nucleotide sequence ID" value="NZ_CP162551.1"/>
</dbReference>
<dbReference type="InterPro" id="IPR035681">
    <property type="entry name" value="ComA-like_MBL"/>
</dbReference>
<protein>
    <submittedName>
        <fullName evidence="4">S-layer homology domain-containing protein</fullName>
    </submittedName>
</protein>
<feature type="signal peptide" evidence="2">
    <location>
        <begin position="1"/>
        <end position="22"/>
    </location>
</feature>
<dbReference type="Pfam" id="PF00395">
    <property type="entry name" value="SLH"/>
    <property type="match status" value="3"/>
</dbReference>
<dbReference type="SUPFAM" id="SSF56281">
    <property type="entry name" value="Metallo-hydrolase/oxidoreductase"/>
    <property type="match status" value="1"/>
</dbReference>
<dbReference type="GO" id="GO:0006281">
    <property type="term" value="P:DNA repair"/>
    <property type="evidence" value="ECO:0007669"/>
    <property type="project" value="InterPro"/>
</dbReference>
<dbReference type="PANTHER" id="PTHR30619">
    <property type="entry name" value="DNA INTERNALIZATION/COMPETENCE PROTEIN COMEC/REC2"/>
    <property type="match status" value="1"/>
</dbReference>
<dbReference type="InterPro" id="IPR052159">
    <property type="entry name" value="Competence_DNA_uptake"/>
</dbReference>
<accession>A0AB39BXB6</accession>
<evidence type="ECO:0000256" key="1">
    <source>
        <dbReference type="ARBA" id="ARBA00022729"/>
    </source>
</evidence>
<dbReference type="InterPro" id="IPR010994">
    <property type="entry name" value="RuvA_2-like"/>
</dbReference>